<dbReference type="NCBIfam" id="TIGR02706">
    <property type="entry name" value="P_butyryltrans"/>
    <property type="match status" value="1"/>
</dbReference>
<dbReference type="Pfam" id="PF01515">
    <property type="entry name" value="PTA_PTB"/>
    <property type="match status" value="2"/>
</dbReference>
<evidence type="ECO:0000256" key="3">
    <source>
        <dbReference type="ARBA" id="ARBA00023315"/>
    </source>
</evidence>
<dbReference type="SUPFAM" id="SSF53659">
    <property type="entry name" value="Isocitrate/Isopropylmalate dehydrogenase-like"/>
    <property type="match status" value="1"/>
</dbReference>
<dbReference type="RefSeq" id="WP_006300083.1">
    <property type="nucleotide sequence ID" value="NZ_CM001022.1"/>
</dbReference>
<evidence type="ECO:0000313" key="5">
    <source>
        <dbReference type="EMBL" id="EFQ22929.1"/>
    </source>
</evidence>
<name>E3CZZ7_9BACT</name>
<dbReference type="OrthoDB" id="9774179at2"/>
<keyword evidence="3 5" id="KW-0012">Acyltransferase</keyword>
<dbReference type="InterPro" id="IPR002505">
    <property type="entry name" value="PTA_PTB"/>
</dbReference>
<evidence type="ECO:0000256" key="1">
    <source>
        <dbReference type="ARBA" id="ARBA00005656"/>
    </source>
</evidence>
<dbReference type="Gene3D" id="3.40.718.10">
    <property type="entry name" value="Isopropylmalate Dehydrogenase"/>
    <property type="match status" value="1"/>
</dbReference>
<dbReference type="NCBIfam" id="NF004472">
    <property type="entry name" value="PRK05805.1"/>
    <property type="match status" value="1"/>
</dbReference>
<dbReference type="AlphaFoldDB" id="E3CZZ7"/>
<dbReference type="EC" id="2.3.1.19" evidence="5"/>
<dbReference type="eggNOG" id="COG0280">
    <property type="taxonomic scope" value="Bacteria"/>
</dbReference>
<keyword evidence="2 5" id="KW-0808">Transferase</keyword>
<dbReference type="PIRSF" id="PIRSF000428">
    <property type="entry name" value="P_Ac_trans"/>
    <property type="match status" value="1"/>
</dbReference>
<dbReference type="NCBIfam" id="NF006045">
    <property type="entry name" value="PRK08190.1"/>
    <property type="match status" value="1"/>
</dbReference>
<comment type="similarity">
    <text evidence="1">Belongs to the phosphate acetyltransferase and butyryltransferase family.</text>
</comment>
<accession>E3CZZ7</accession>
<evidence type="ECO:0000256" key="2">
    <source>
        <dbReference type="ARBA" id="ARBA00022679"/>
    </source>
</evidence>
<dbReference type="PANTHER" id="PTHR43356:SF2">
    <property type="entry name" value="PHOSPHATE ACETYLTRANSFERASE"/>
    <property type="match status" value="1"/>
</dbReference>
<keyword evidence="6" id="KW-1185">Reference proteome</keyword>
<evidence type="ECO:0000313" key="6">
    <source>
        <dbReference type="Proteomes" id="UP000005096"/>
    </source>
</evidence>
<gene>
    <name evidence="5" type="ORF">Apau_0495</name>
</gene>
<organism evidence="5 6">
    <name type="scientific">Aminomonas paucivorans DSM 12260</name>
    <dbReference type="NCBI Taxonomy" id="584708"/>
    <lineage>
        <taxon>Bacteria</taxon>
        <taxon>Thermotogati</taxon>
        <taxon>Synergistota</taxon>
        <taxon>Synergistia</taxon>
        <taxon>Synergistales</taxon>
        <taxon>Synergistaceae</taxon>
        <taxon>Aminomonas</taxon>
    </lineage>
</organism>
<dbReference type="InterPro" id="IPR012147">
    <property type="entry name" value="P_Ac_Bu_trans"/>
</dbReference>
<feature type="domain" description="Phosphate acetyl/butaryl transferase" evidence="4">
    <location>
        <begin position="83"/>
        <end position="297"/>
    </location>
</feature>
<dbReference type="InterPro" id="IPR014079">
    <property type="entry name" value="Phosphate_butyryltransferase"/>
</dbReference>
<dbReference type="PaxDb" id="584708-Apau_0495"/>
<dbReference type="HOGENOM" id="CLU_056531_0_0_0"/>
<sequence length="310" mass="32763">MKQLRSLTELLQYAQEVGPLTISVACAEDAEVLEAVEEARKKGIAKAFLVGDADKIRSVASGLGVDLTPYDVVDEKGGEAAASLRAVELVSSGQADILMKGMVKTANFLRGVLNKEKGLRSGSLLSHVYIHEVENYDRIFFIADPAFNMYPDLGAKVGIIDNTVQLAHAFGVECPKVAALGAVEVVNADMPPTLDAANLTQMNRRGQIKGCLVDGPLALDNAVSEESARHKGIVSDVAGHADILLVPNIEAGNMLAKAIIYFARNKTAGLVLGAKAPVVLTSRADSSETKLLSIASAVALAAFQKKKKRG</sequence>
<feature type="domain" description="Phosphate acetyl/butaryl transferase" evidence="4">
    <location>
        <begin position="20"/>
        <end position="79"/>
    </location>
</feature>
<dbReference type="GO" id="GO:0050182">
    <property type="term" value="F:phosphate butyryltransferase activity"/>
    <property type="evidence" value="ECO:0007669"/>
    <property type="project" value="UniProtKB-EC"/>
</dbReference>
<protein>
    <submittedName>
        <fullName evidence="5">Phosphate butyryltransferase</fullName>
        <ecNumber evidence="5">2.3.1.19</ecNumber>
    </submittedName>
</protein>
<proteinExistence type="inferred from homology"/>
<dbReference type="EMBL" id="CM001022">
    <property type="protein sequence ID" value="EFQ22929.1"/>
    <property type="molecule type" value="Genomic_DNA"/>
</dbReference>
<dbReference type="Proteomes" id="UP000005096">
    <property type="component" value="Chromosome"/>
</dbReference>
<dbReference type="STRING" id="584708.Apau_0495"/>
<dbReference type="PANTHER" id="PTHR43356">
    <property type="entry name" value="PHOSPHATE ACETYLTRANSFERASE"/>
    <property type="match status" value="1"/>
</dbReference>
<reference evidence="5 6" key="1">
    <citation type="journal article" date="2010" name="Stand. Genomic Sci.">
        <title>Non-contiguous finished genome sequence of Aminomonas paucivorans type strain (GLU-3).</title>
        <authorList>
            <person name="Pitluck S."/>
            <person name="Yasawong M."/>
            <person name="Held B."/>
            <person name="Lapidus A."/>
            <person name="Nolan M."/>
            <person name="Copeland A."/>
            <person name="Lucas S."/>
            <person name="Del Rio T.G."/>
            <person name="Tice H."/>
            <person name="Cheng J.F."/>
            <person name="Chertkov O."/>
            <person name="Goodwin L."/>
            <person name="Tapia R."/>
            <person name="Han C."/>
            <person name="Liolios K."/>
            <person name="Ivanova N."/>
            <person name="Mavromatis K."/>
            <person name="Ovchinnikova G."/>
            <person name="Pati A."/>
            <person name="Chen A."/>
            <person name="Palaniappan K."/>
            <person name="Land M."/>
            <person name="Hauser L."/>
            <person name="Chang Y.J."/>
            <person name="Jeffries C.D."/>
            <person name="Pukall R."/>
            <person name="Spring S."/>
            <person name="Rohde M."/>
            <person name="Sikorski J."/>
            <person name="Goker M."/>
            <person name="Woyke T."/>
            <person name="Bristow J."/>
            <person name="Eisen J.A."/>
            <person name="Markowitz V."/>
            <person name="Hugenholtz P."/>
            <person name="Kyrpides N.C."/>
            <person name="Klenk H.P."/>
        </authorList>
    </citation>
    <scope>NUCLEOTIDE SEQUENCE [LARGE SCALE GENOMIC DNA]</scope>
    <source>
        <strain evidence="5 6">DSM 12260</strain>
    </source>
</reference>
<dbReference type="GO" id="GO:0019605">
    <property type="term" value="P:butyrate metabolic process"/>
    <property type="evidence" value="ECO:0007669"/>
    <property type="project" value="InterPro"/>
</dbReference>
<evidence type="ECO:0000259" key="4">
    <source>
        <dbReference type="Pfam" id="PF01515"/>
    </source>
</evidence>
<dbReference type="InterPro" id="IPR050500">
    <property type="entry name" value="Phos_Acetyltrans/Butyryltrans"/>
</dbReference>